<evidence type="ECO:0000313" key="2">
    <source>
        <dbReference type="Proteomes" id="UP001217838"/>
    </source>
</evidence>
<evidence type="ECO:0000313" key="1">
    <source>
        <dbReference type="EMBL" id="MDC0669399.1"/>
    </source>
</evidence>
<sequence>MSRLLRELSSSVAALGQCAGLGVLCLVATACPADVTQDFTETSVVADPIELVNIIVDSGTIVAVTYDRATMMLKRHTFGFPSDLPLPPDATIEDGVYRFEAHCMGSDFCTWDHMLELPLGVGFDILMNESRINLGKTDGDIVADYDVGDFKGTRLESANVTITSGRSDALLEFAAPPENVTIDIREGDVTLTVPVGSYRCVFRSDTGEVETADITCDDAATAVLDVRVGRGDISVSGTTP</sequence>
<dbReference type="RefSeq" id="WP_271999215.1">
    <property type="nucleotide sequence ID" value="NZ_JAQNDN010000007.1"/>
</dbReference>
<gene>
    <name evidence="1" type="ORF">POL58_16715</name>
</gene>
<accession>A0ABT5B5L0</accession>
<dbReference type="Proteomes" id="UP001217838">
    <property type="component" value="Unassembled WGS sequence"/>
</dbReference>
<organism evidence="1 2">
    <name type="scientific">Nannocystis radixulma</name>
    <dbReference type="NCBI Taxonomy" id="2995305"/>
    <lineage>
        <taxon>Bacteria</taxon>
        <taxon>Pseudomonadati</taxon>
        <taxon>Myxococcota</taxon>
        <taxon>Polyangia</taxon>
        <taxon>Nannocystales</taxon>
        <taxon>Nannocystaceae</taxon>
        <taxon>Nannocystis</taxon>
    </lineage>
</organism>
<reference evidence="1 2" key="1">
    <citation type="submission" date="2022-11" db="EMBL/GenBank/DDBJ databases">
        <title>Minimal conservation of predation-associated metabolite biosynthetic gene clusters underscores biosynthetic potential of Myxococcota including descriptions for ten novel species: Archangium lansinium sp. nov., Myxococcus landrumus sp. nov., Nannocystis bai.</title>
        <authorList>
            <person name="Ahearne A."/>
            <person name="Stevens C."/>
            <person name="Dowd S."/>
        </authorList>
    </citation>
    <scope>NUCLEOTIDE SEQUENCE [LARGE SCALE GENOMIC DNA]</scope>
    <source>
        <strain evidence="1 2">NCELM</strain>
    </source>
</reference>
<comment type="caution">
    <text evidence="1">The sequence shown here is derived from an EMBL/GenBank/DDBJ whole genome shotgun (WGS) entry which is preliminary data.</text>
</comment>
<dbReference type="PROSITE" id="PS51257">
    <property type="entry name" value="PROKAR_LIPOPROTEIN"/>
    <property type="match status" value="1"/>
</dbReference>
<name>A0ABT5B5L0_9BACT</name>
<proteinExistence type="predicted"/>
<keyword evidence="2" id="KW-1185">Reference proteome</keyword>
<evidence type="ECO:0008006" key="3">
    <source>
        <dbReference type="Google" id="ProtNLM"/>
    </source>
</evidence>
<dbReference type="EMBL" id="JAQNDN010000007">
    <property type="protein sequence ID" value="MDC0669399.1"/>
    <property type="molecule type" value="Genomic_DNA"/>
</dbReference>
<protein>
    <recommendedName>
        <fullName evidence="3">Adhesin domain-containing protein</fullName>
    </recommendedName>
</protein>